<gene>
    <name evidence="5" type="ORF">ACFQBQ_12965</name>
</gene>
<dbReference type="Proteomes" id="UP001596391">
    <property type="component" value="Unassembled WGS sequence"/>
</dbReference>
<evidence type="ECO:0000256" key="2">
    <source>
        <dbReference type="ARBA" id="ARBA00022631"/>
    </source>
</evidence>
<dbReference type="Gene3D" id="2.60.120.480">
    <property type="entry name" value="Ureidoglycolate hydrolase"/>
    <property type="match status" value="1"/>
</dbReference>
<organism evidence="5 6">
    <name type="scientific">Granulicella cerasi</name>
    <dbReference type="NCBI Taxonomy" id="741063"/>
    <lineage>
        <taxon>Bacteria</taxon>
        <taxon>Pseudomonadati</taxon>
        <taxon>Acidobacteriota</taxon>
        <taxon>Terriglobia</taxon>
        <taxon>Terriglobales</taxon>
        <taxon>Acidobacteriaceae</taxon>
        <taxon>Granulicella</taxon>
    </lineage>
</organism>
<dbReference type="Pfam" id="PF04115">
    <property type="entry name" value="Ureidogly_lyase"/>
    <property type="match status" value="1"/>
</dbReference>
<sequence>MQLRAEPVTAEAFAPFGTLVLPPEAPGERAFYTQWLGATAQDATPRLHVNFVPQSMLPITATVLERHPHAAQIFLPLEASRYLIVVTPSLPDGSPDLARARCFVAPGNVGVVYRAMTWHMGATALDAKAHFAVCMWRNDRDDDEFLTLTEPLELLAESKQ</sequence>
<evidence type="ECO:0000313" key="5">
    <source>
        <dbReference type="EMBL" id="MFC6646480.1"/>
    </source>
</evidence>
<name>A0ABW1ZAG4_9BACT</name>
<dbReference type="InterPro" id="IPR007247">
    <property type="entry name" value="Ureidogly_lyase"/>
</dbReference>
<dbReference type="CDD" id="cd20298">
    <property type="entry name" value="cupin_UAH"/>
    <property type="match status" value="1"/>
</dbReference>
<evidence type="ECO:0000256" key="3">
    <source>
        <dbReference type="ARBA" id="ARBA00023239"/>
    </source>
</evidence>
<keyword evidence="2" id="KW-0659">Purine metabolism</keyword>
<comment type="catalytic activity">
    <reaction evidence="4">
        <text>(S)-ureidoglycolate = urea + glyoxylate</text>
        <dbReference type="Rhea" id="RHEA:11304"/>
        <dbReference type="ChEBI" id="CHEBI:16199"/>
        <dbReference type="ChEBI" id="CHEBI:36655"/>
        <dbReference type="ChEBI" id="CHEBI:57296"/>
        <dbReference type="EC" id="4.3.2.3"/>
    </reaction>
</comment>
<comment type="subunit">
    <text evidence="1">Homodimer.</text>
</comment>
<proteinExistence type="predicted"/>
<dbReference type="EMBL" id="JBHSWI010000001">
    <property type="protein sequence ID" value="MFC6646480.1"/>
    <property type="molecule type" value="Genomic_DNA"/>
</dbReference>
<dbReference type="PANTHER" id="PTHR21221:SF1">
    <property type="entry name" value="UREIDOGLYCOLATE LYASE"/>
    <property type="match status" value="1"/>
</dbReference>
<dbReference type="SUPFAM" id="SSF51182">
    <property type="entry name" value="RmlC-like cupins"/>
    <property type="match status" value="1"/>
</dbReference>
<dbReference type="GO" id="GO:0016829">
    <property type="term" value="F:lyase activity"/>
    <property type="evidence" value="ECO:0007669"/>
    <property type="project" value="UniProtKB-KW"/>
</dbReference>
<keyword evidence="6" id="KW-1185">Reference proteome</keyword>
<dbReference type="InterPro" id="IPR011051">
    <property type="entry name" value="RmlC_Cupin_sf"/>
</dbReference>
<dbReference type="InterPro" id="IPR024060">
    <property type="entry name" value="Ureidoglycolate_lyase_dom_sf"/>
</dbReference>
<dbReference type="RefSeq" id="WP_263370145.1">
    <property type="nucleotide sequence ID" value="NZ_JAGSYD010000001.1"/>
</dbReference>
<evidence type="ECO:0000313" key="6">
    <source>
        <dbReference type="Proteomes" id="UP001596391"/>
    </source>
</evidence>
<evidence type="ECO:0000256" key="1">
    <source>
        <dbReference type="ARBA" id="ARBA00011738"/>
    </source>
</evidence>
<evidence type="ECO:0000256" key="4">
    <source>
        <dbReference type="ARBA" id="ARBA00047684"/>
    </source>
</evidence>
<comment type="caution">
    <text evidence="5">The sequence shown here is derived from an EMBL/GenBank/DDBJ whole genome shotgun (WGS) entry which is preliminary data.</text>
</comment>
<accession>A0ABW1ZAG4</accession>
<protein>
    <submittedName>
        <fullName evidence="5">Ureidoglycolate lyase</fullName>
    </submittedName>
</protein>
<dbReference type="InterPro" id="IPR047233">
    <property type="entry name" value="UAH_cupin"/>
</dbReference>
<dbReference type="PANTHER" id="PTHR21221">
    <property type="entry name" value="UREIDOGLYCOLATE HYDROLASE"/>
    <property type="match status" value="1"/>
</dbReference>
<reference evidence="6" key="1">
    <citation type="journal article" date="2019" name="Int. J. Syst. Evol. Microbiol.">
        <title>The Global Catalogue of Microorganisms (GCM) 10K type strain sequencing project: providing services to taxonomists for standard genome sequencing and annotation.</title>
        <authorList>
            <consortium name="The Broad Institute Genomics Platform"/>
            <consortium name="The Broad Institute Genome Sequencing Center for Infectious Disease"/>
            <person name="Wu L."/>
            <person name="Ma J."/>
        </authorList>
    </citation>
    <scope>NUCLEOTIDE SEQUENCE [LARGE SCALE GENOMIC DNA]</scope>
    <source>
        <strain evidence="6">CGMCC 1.16026</strain>
    </source>
</reference>
<keyword evidence="3 5" id="KW-0456">Lyase</keyword>